<dbReference type="STRING" id="105785.A0A2J7R0W6"/>
<dbReference type="InterPro" id="IPR007110">
    <property type="entry name" value="Ig-like_dom"/>
</dbReference>
<sequence length="303" mass="34948">MNRRFGRTYHLHFQDRKSAEQETSELNSVWGLLDGQGPLLVLEPPPRLEFSNSTGGRLDCSARGSPKPTVHWLLIDGNPANSISGLRYQLPNGSLSFPAFSAAEFRPDVHRAIYRCVASNTLGRALSRDVRLRAGENKKEEQKMGEDSDVRENEIMKNDELEKYRNRLDLWLLTYRIYLPCETASLVQMSMSIGQRRAGHTDLVTQAEDVYGTWTLTLREEHRLRVFENRVLRRIFGPKRDEVTGGWRKLHNEGLRNLYSSPSIIRMIKSRMMRWAEHVARMGVEALRRADHPPKGSYRMSKI</sequence>
<proteinExistence type="predicted"/>
<evidence type="ECO:0000259" key="1">
    <source>
        <dbReference type="PROSITE" id="PS50835"/>
    </source>
</evidence>
<dbReference type="InParanoid" id="A0A2J7R0W6"/>
<dbReference type="PROSITE" id="PS50835">
    <property type="entry name" value="IG_LIKE"/>
    <property type="match status" value="1"/>
</dbReference>
<comment type="caution">
    <text evidence="2">The sequence shown here is derived from an EMBL/GenBank/DDBJ whole genome shotgun (WGS) entry which is preliminary data.</text>
</comment>
<dbReference type="EMBL" id="NEVH01008217">
    <property type="protein sequence ID" value="PNF34474.1"/>
    <property type="molecule type" value="Genomic_DNA"/>
</dbReference>
<evidence type="ECO:0000313" key="2">
    <source>
        <dbReference type="EMBL" id="PNF34474.1"/>
    </source>
</evidence>
<dbReference type="Gene3D" id="2.60.40.10">
    <property type="entry name" value="Immunoglobulins"/>
    <property type="match status" value="1"/>
</dbReference>
<gene>
    <name evidence="2" type="ORF">B7P43_G11240</name>
</gene>
<protein>
    <recommendedName>
        <fullName evidence="1">Ig-like domain-containing protein</fullName>
    </recommendedName>
</protein>
<dbReference type="InterPro" id="IPR013783">
    <property type="entry name" value="Ig-like_fold"/>
</dbReference>
<evidence type="ECO:0000313" key="3">
    <source>
        <dbReference type="Proteomes" id="UP000235965"/>
    </source>
</evidence>
<organism evidence="2 3">
    <name type="scientific">Cryptotermes secundus</name>
    <dbReference type="NCBI Taxonomy" id="105785"/>
    <lineage>
        <taxon>Eukaryota</taxon>
        <taxon>Metazoa</taxon>
        <taxon>Ecdysozoa</taxon>
        <taxon>Arthropoda</taxon>
        <taxon>Hexapoda</taxon>
        <taxon>Insecta</taxon>
        <taxon>Pterygota</taxon>
        <taxon>Neoptera</taxon>
        <taxon>Polyneoptera</taxon>
        <taxon>Dictyoptera</taxon>
        <taxon>Blattodea</taxon>
        <taxon>Blattoidea</taxon>
        <taxon>Termitoidae</taxon>
        <taxon>Kalotermitidae</taxon>
        <taxon>Cryptotermitinae</taxon>
        <taxon>Cryptotermes</taxon>
    </lineage>
</organism>
<dbReference type="SUPFAM" id="SSF48726">
    <property type="entry name" value="Immunoglobulin"/>
    <property type="match status" value="1"/>
</dbReference>
<dbReference type="AlphaFoldDB" id="A0A2J7R0W6"/>
<name>A0A2J7R0W6_9NEOP</name>
<accession>A0A2J7R0W6</accession>
<keyword evidence="3" id="KW-1185">Reference proteome</keyword>
<dbReference type="OrthoDB" id="152385at2759"/>
<dbReference type="InterPro" id="IPR036179">
    <property type="entry name" value="Ig-like_dom_sf"/>
</dbReference>
<feature type="domain" description="Ig-like" evidence="1">
    <location>
        <begin position="38"/>
        <end position="127"/>
    </location>
</feature>
<reference evidence="2 3" key="1">
    <citation type="submission" date="2017-12" db="EMBL/GenBank/DDBJ databases">
        <title>Hemimetabolous genomes reveal molecular basis of termite eusociality.</title>
        <authorList>
            <person name="Harrison M.C."/>
            <person name="Jongepier E."/>
            <person name="Robertson H.M."/>
            <person name="Arning N."/>
            <person name="Bitard-Feildel T."/>
            <person name="Chao H."/>
            <person name="Childers C.P."/>
            <person name="Dinh H."/>
            <person name="Doddapaneni H."/>
            <person name="Dugan S."/>
            <person name="Gowin J."/>
            <person name="Greiner C."/>
            <person name="Han Y."/>
            <person name="Hu H."/>
            <person name="Hughes D.S.T."/>
            <person name="Huylmans A.-K."/>
            <person name="Kemena C."/>
            <person name="Kremer L.P.M."/>
            <person name="Lee S.L."/>
            <person name="Lopez-Ezquerra A."/>
            <person name="Mallet L."/>
            <person name="Monroy-Kuhn J.M."/>
            <person name="Moser A."/>
            <person name="Murali S.C."/>
            <person name="Muzny D.M."/>
            <person name="Otani S."/>
            <person name="Piulachs M.-D."/>
            <person name="Poelchau M."/>
            <person name="Qu J."/>
            <person name="Schaub F."/>
            <person name="Wada-Katsumata A."/>
            <person name="Worley K.C."/>
            <person name="Xie Q."/>
            <person name="Ylla G."/>
            <person name="Poulsen M."/>
            <person name="Gibbs R.A."/>
            <person name="Schal C."/>
            <person name="Richards S."/>
            <person name="Belles X."/>
            <person name="Korb J."/>
            <person name="Bornberg-Bauer E."/>
        </authorList>
    </citation>
    <scope>NUCLEOTIDE SEQUENCE [LARGE SCALE GENOMIC DNA]</scope>
    <source>
        <tissue evidence="2">Whole body</tissue>
    </source>
</reference>
<dbReference type="Proteomes" id="UP000235965">
    <property type="component" value="Unassembled WGS sequence"/>
</dbReference>